<evidence type="ECO:0000313" key="1">
    <source>
        <dbReference type="EMBL" id="EKE29386.1"/>
    </source>
</evidence>
<organism evidence="1">
    <name type="scientific">uncultured bacterium</name>
    <name type="common">gcode 4</name>
    <dbReference type="NCBI Taxonomy" id="1234023"/>
    <lineage>
        <taxon>Bacteria</taxon>
        <taxon>environmental samples</taxon>
    </lineage>
</organism>
<name>K2FE13_9BACT</name>
<sequence>MRNQLRLILSLILIFWSVNLTFAALPCSKPENLKDKEYSNYCKSIENSCNNYFDPSKIGENLLKVKQIPFSPIPMTAEALTASTSQEDYDAFLDELESNVNYIWVKPLEQARTVYVETQNAFYNCAILWTKLKVMKTIDEEIKTEDVSNIKTKITAQIKSLAKEVGNRNCNLPAVTPTSYKKMLLDWVTYNYCNYRFYLNYLGNFPELNLNAPTITSKVTRSAIDKEETADYAKRITRQSDAVYKEVVHAKQVYTQAFSAFSEMENTYWIHVMLLFINDDYISLRKNLSSVLAPISQLAYKIPQAQCKSNCK</sequence>
<accession>K2FE13</accession>
<gene>
    <name evidence="1" type="ORF">ACD_2C00182G0011</name>
</gene>
<protein>
    <submittedName>
        <fullName evidence="1">Uncharacterized protein</fullName>
    </submittedName>
</protein>
<dbReference type="AlphaFoldDB" id="K2FE13"/>
<proteinExistence type="predicted"/>
<dbReference type="EMBL" id="AMFJ01000182">
    <property type="protein sequence ID" value="EKE29386.1"/>
    <property type="molecule type" value="Genomic_DNA"/>
</dbReference>
<comment type="caution">
    <text evidence="1">The sequence shown here is derived from an EMBL/GenBank/DDBJ whole genome shotgun (WGS) entry which is preliminary data.</text>
</comment>
<reference evidence="1" key="1">
    <citation type="journal article" date="2012" name="Science">
        <title>Fermentation, hydrogen, and sulfur metabolism in multiple uncultivated bacterial phyla.</title>
        <authorList>
            <person name="Wrighton K.C."/>
            <person name="Thomas B.C."/>
            <person name="Sharon I."/>
            <person name="Miller C.S."/>
            <person name="Castelle C.J."/>
            <person name="VerBerkmoes N.C."/>
            <person name="Wilkins M.J."/>
            <person name="Hettich R.L."/>
            <person name="Lipton M.S."/>
            <person name="Williams K.H."/>
            <person name="Long P.E."/>
            <person name="Banfield J.F."/>
        </authorList>
    </citation>
    <scope>NUCLEOTIDE SEQUENCE [LARGE SCALE GENOMIC DNA]</scope>
</reference>